<dbReference type="PANTHER" id="PTHR46743">
    <property type="entry name" value="TEICHOIC ACIDS EXPORT ATP-BINDING PROTEIN TAGH"/>
    <property type="match status" value="1"/>
</dbReference>
<accession>A0ABW2PUB0</accession>
<dbReference type="EMBL" id="JBHTCO010000007">
    <property type="protein sequence ID" value="MFC7392998.1"/>
    <property type="molecule type" value="Genomic_DNA"/>
</dbReference>
<evidence type="ECO:0000256" key="1">
    <source>
        <dbReference type="ARBA" id="ARBA00022741"/>
    </source>
</evidence>
<dbReference type="Pfam" id="PF00005">
    <property type="entry name" value="ABC_tran"/>
    <property type="match status" value="1"/>
</dbReference>
<dbReference type="Gene3D" id="3.40.50.300">
    <property type="entry name" value="P-loop containing nucleotide triphosphate hydrolases"/>
    <property type="match status" value="1"/>
</dbReference>
<keyword evidence="4" id="KW-0812">Transmembrane</keyword>
<evidence type="ECO:0000313" key="7">
    <source>
        <dbReference type="Proteomes" id="UP001596505"/>
    </source>
</evidence>
<organism evidence="6 7">
    <name type="scientific">Scopulibacillus cellulosilyticus</name>
    <dbReference type="NCBI Taxonomy" id="2665665"/>
    <lineage>
        <taxon>Bacteria</taxon>
        <taxon>Bacillati</taxon>
        <taxon>Bacillota</taxon>
        <taxon>Bacilli</taxon>
        <taxon>Bacillales</taxon>
        <taxon>Sporolactobacillaceae</taxon>
        <taxon>Scopulibacillus</taxon>
    </lineage>
</organism>
<dbReference type="InterPro" id="IPR003593">
    <property type="entry name" value="AAA+_ATPase"/>
</dbReference>
<feature type="region of interest" description="Disordered" evidence="3">
    <location>
        <begin position="246"/>
        <end position="270"/>
    </location>
</feature>
<dbReference type="SUPFAM" id="SSF52540">
    <property type="entry name" value="P-loop containing nucleoside triphosphate hydrolases"/>
    <property type="match status" value="1"/>
</dbReference>
<gene>
    <name evidence="6" type="ORF">ACFQRG_08380</name>
</gene>
<feature type="domain" description="ABC transporter" evidence="5">
    <location>
        <begin position="21"/>
        <end position="240"/>
    </location>
</feature>
<dbReference type="InterPro" id="IPR050683">
    <property type="entry name" value="Bact_Polysacc_Export_ATP-bd"/>
</dbReference>
<comment type="caution">
    <text evidence="6">The sequence shown here is derived from an EMBL/GenBank/DDBJ whole genome shotgun (WGS) entry which is preliminary data.</text>
</comment>
<evidence type="ECO:0000313" key="6">
    <source>
        <dbReference type="EMBL" id="MFC7392998.1"/>
    </source>
</evidence>
<dbReference type="InterPro" id="IPR027417">
    <property type="entry name" value="P-loop_NTPase"/>
</dbReference>
<evidence type="ECO:0000259" key="5">
    <source>
        <dbReference type="PROSITE" id="PS50893"/>
    </source>
</evidence>
<sequence length="555" mass="62783">MSRSVVFENVTKKYNKNMERIQDHDLSNGDGEDIYALKNISFTADKGDVIGIIGIDGAGKSTLSNLIAGIESPTSGSIEIEGKTYLNAISAGLNNHLTGREYIESELLMHGFNKNEIQALMPDIIYFADIGKLIDQPMENYSNEMMVRLGFAISVNIDPEVLVIDGALTVSDQIFTDKYLNKMIAFKQRGKTIFFISHSIGQLKKICHKALWLEAGKIRAFGPIDEVIPQYEKFLQEFKTMSKEEQKDFKQQVQKRRSQVREGQVKKGDISQNQEVPIDKIAQLRQERKIRHKRRSHARFVRRTIALLVIFIVVLGGAGYAMKFGLPKWPFGGKANEAKTAVSPKAHVQKNVQHHKDTKAPKKQNDIKLPAAIKQDDIRYIKVPGAYIHAKPDMDSVAVGMAYFGQAYKVQKAHQSHGKGGDWLKITGQNNVEGWINSKTVTDPKELNDDKVAKSLDKQIKFTPSLKETMPMIGKQKGEEKPFGYTKYMYKEDRVVGFTINIKDSSISEIKKVLGEPQLEKNDTFIYHGRKYDFILTTLKDGEINQLTVKKREQL</sequence>
<dbReference type="InterPro" id="IPR003439">
    <property type="entry name" value="ABC_transporter-like_ATP-bd"/>
</dbReference>
<dbReference type="GO" id="GO:0005524">
    <property type="term" value="F:ATP binding"/>
    <property type="evidence" value="ECO:0007669"/>
    <property type="project" value="UniProtKB-KW"/>
</dbReference>
<protein>
    <submittedName>
        <fullName evidence="6">ATP-binding cassette domain-containing protein</fullName>
    </submittedName>
</protein>
<keyword evidence="1" id="KW-0547">Nucleotide-binding</keyword>
<evidence type="ECO:0000256" key="2">
    <source>
        <dbReference type="ARBA" id="ARBA00022840"/>
    </source>
</evidence>
<evidence type="ECO:0000256" key="3">
    <source>
        <dbReference type="SAM" id="MobiDB-lite"/>
    </source>
</evidence>
<proteinExistence type="predicted"/>
<keyword evidence="4" id="KW-1133">Transmembrane helix</keyword>
<feature type="compositionally biased region" description="Basic and acidic residues" evidence="3">
    <location>
        <begin position="354"/>
        <end position="363"/>
    </location>
</feature>
<feature type="compositionally biased region" description="Basic and acidic residues" evidence="3">
    <location>
        <begin position="259"/>
        <end position="269"/>
    </location>
</feature>
<dbReference type="PANTHER" id="PTHR46743:SF2">
    <property type="entry name" value="TEICHOIC ACIDS EXPORT ATP-BINDING PROTEIN TAGH"/>
    <property type="match status" value="1"/>
</dbReference>
<dbReference type="Proteomes" id="UP001596505">
    <property type="component" value="Unassembled WGS sequence"/>
</dbReference>
<reference evidence="7" key="1">
    <citation type="journal article" date="2019" name="Int. J. Syst. Evol. Microbiol.">
        <title>The Global Catalogue of Microorganisms (GCM) 10K type strain sequencing project: providing services to taxonomists for standard genome sequencing and annotation.</title>
        <authorList>
            <consortium name="The Broad Institute Genomics Platform"/>
            <consortium name="The Broad Institute Genome Sequencing Center for Infectious Disease"/>
            <person name="Wu L."/>
            <person name="Ma J."/>
        </authorList>
    </citation>
    <scope>NUCLEOTIDE SEQUENCE [LARGE SCALE GENOMIC DNA]</scope>
    <source>
        <strain evidence="7">CGMCC 1.16305</strain>
    </source>
</reference>
<keyword evidence="2 6" id="KW-0067">ATP-binding</keyword>
<dbReference type="SMART" id="SM00382">
    <property type="entry name" value="AAA"/>
    <property type="match status" value="1"/>
</dbReference>
<dbReference type="PROSITE" id="PS50893">
    <property type="entry name" value="ABC_TRANSPORTER_2"/>
    <property type="match status" value="1"/>
</dbReference>
<dbReference type="Gene3D" id="2.30.30.40">
    <property type="entry name" value="SH3 Domains"/>
    <property type="match status" value="1"/>
</dbReference>
<feature type="transmembrane region" description="Helical" evidence="4">
    <location>
        <begin position="300"/>
        <end position="322"/>
    </location>
</feature>
<dbReference type="RefSeq" id="WP_380965434.1">
    <property type="nucleotide sequence ID" value="NZ_JBHTCO010000007.1"/>
</dbReference>
<evidence type="ECO:0000256" key="4">
    <source>
        <dbReference type="SAM" id="Phobius"/>
    </source>
</evidence>
<keyword evidence="4" id="KW-0472">Membrane</keyword>
<name>A0ABW2PUB0_9BACL</name>
<feature type="region of interest" description="Disordered" evidence="3">
    <location>
        <begin position="343"/>
        <end position="363"/>
    </location>
</feature>
<keyword evidence="7" id="KW-1185">Reference proteome</keyword>